<organism evidence="2 3">
    <name type="scientific">Prorocentrum cordatum</name>
    <dbReference type="NCBI Taxonomy" id="2364126"/>
    <lineage>
        <taxon>Eukaryota</taxon>
        <taxon>Sar</taxon>
        <taxon>Alveolata</taxon>
        <taxon>Dinophyceae</taxon>
        <taxon>Prorocentrales</taxon>
        <taxon>Prorocentraceae</taxon>
        <taxon>Prorocentrum</taxon>
    </lineage>
</organism>
<proteinExistence type="predicted"/>
<gene>
    <name evidence="2" type="ORF">PCOR1329_LOCUS47313</name>
</gene>
<dbReference type="EMBL" id="CAUYUJ010015701">
    <property type="protein sequence ID" value="CAK0857113.1"/>
    <property type="molecule type" value="Genomic_DNA"/>
</dbReference>
<sequence length="173" mass="17207">MLGEGAPPRLPGAHARRGLPPRIPAAPALAHSAARVEDNLSQQSTVDSEHSAASSSGSPSSARRAAAGAVAPGHAPGACCRGEAPGCGVASGGALGETHDRPLEDGERPGAGDPRGLCPRLSERVLALHDLAPTAQALRGPDPLRAPPGAARAAASVSLTCASRRPRGMSLLL</sequence>
<keyword evidence="3" id="KW-1185">Reference proteome</keyword>
<evidence type="ECO:0000313" key="3">
    <source>
        <dbReference type="Proteomes" id="UP001189429"/>
    </source>
</evidence>
<feature type="region of interest" description="Disordered" evidence="1">
    <location>
        <begin position="1"/>
        <end position="117"/>
    </location>
</feature>
<protein>
    <submittedName>
        <fullName evidence="2">Uncharacterized protein</fullName>
    </submittedName>
</protein>
<evidence type="ECO:0000313" key="2">
    <source>
        <dbReference type="EMBL" id="CAK0857113.1"/>
    </source>
</evidence>
<comment type="caution">
    <text evidence="2">The sequence shown here is derived from an EMBL/GenBank/DDBJ whole genome shotgun (WGS) entry which is preliminary data.</text>
</comment>
<accession>A0ABN9UCG6</accession>
<name>A0ABN9UCG6_9DINO</name>
<feature type="compositionally biased region" description="Basic and acidic residues" evidence="1">
    <location>
        <begin position="97"/>
        <end position="110"/>
    </location>
</feature>
<evidence type="ECO:0000256" key="1">
    <source>
        <dbReference type="SAM" id="MobiDB-lite"/>
    </source>
</evidence>
<dbReference type="Proteomes" id="UP001189429">
    <property type="component" value="Unassembled WGS sequence"/>
</dbReference>
<reference evidence="2" key="1">
    <citation type="submission" date="2023-10" db="EMBL/GenBank/DDBJ databases">
        <authorList>
            <person name="Chen Y."/>
            <person name="Shah S."/>
            <person name="Dougan E. K."/>
            <person name="Thang M."/>
            <person name="Chan C."/>
        </authorList>
    </citation>
    <scope>NUCLEOTIDE SEQUENCE [LARGE SCALE GENOMIC DNA]</scope>
</reference>
<feature type="compositionally biased region" description="Low complexity" evidence="1">
    <location>
        <begin position="51"/>
        <end position="78"/>
    </location>
</feature>